<dbReference type="RefSeq" id="WP_052128340.1">
    <property type="nucleotide sequence ID" value="NZ_JJML01000007.1"/>
</dbReference>
<dbReference type="GO" id="GO:0043856">
    <property type="term" value="F:anti-sigma factor antagonist activity"/>
    <property type="evidence" value="ECO:0007669"/>
    <property type="project" value="TreeGrafter"/>
</dbReference>
<name>A0A098TRP6_9CYAN</name>
<dbReference type="CDD" id="cd07043">
    <property type="entry name" value="STAS_anti-anti-sigma_factors"/>
    <property type="match status" value="1"/>
</dbReference>
<accession>A0A098TRP6</accession>
<dbReference type="Gene3D" id="3.30.750.24">
    <property type="entry name" value="STAS domain"/>
    <property type="match status" value="1"/>
</dbReference>
<dbReference type="InterPro" id="IPR036513">
    <property type="entry name" value="STAS_dom_sf"/>
</dbReference>
<organism evidence="2 3">
    <name type="scientific">Neosynechococcus sphagnicola sy1</name>
    <dbReference type="NCBI Taxonomy" id="1497020"/>
    <lineage>
        <taxon>Bacteria</taxon>
        <taxon>Bacillati</taxon>
        <taxon>Cyanobacteriota</taxon>
        <taxon>Cyanophyceae</taxon>
        <taxon>Neosynechococcales</taxon>
        <taxon>Neosynechococcaceae</taxon>
        <taxon>Neosynechococcus</taxon>
    </lineage>
</organism>
<reference evidence="2 3" key="1">
    <citation type="journal article" date="2014" name="Mol. Ecol.">
        <title>Evolution of Synechococcus.</title>
        <authorList>
            <person name="Dvorak P."/>
            <person name="Casamatta D."/>
            <person name="Hasler P."/>
            <person name="Poulickova A."/>
            <person name="Ondrej V."/>
            <person name="Sanges R."/>
        </authorList>
    </citation>
    <scope>NUCLEOTIDE SEQUENCE [LARGE SCALE GENOMIC DNA]</scope>
    <source>
        <strain evidence="2 3">CAUP A 1101</strain>
    </source>
</reference>
<dbReference type="Pfam" id="PF01740">
    <property type="entry name" value="STAS"/>
    <property type="match status" value="1"/>
</dbReference>
<dbReference type="OrthoDB" id="514124at2"/>
<dbReference type="PANTHER" id="PTHR33495:SF2">
    <property type="entry name" value="ANTI-SIGMA FACTOR ANTAGONIST TM_1081-RELATED"/>
    <property type="match status" value="1"/>
</dbReference>
<dbReference type="STRING" id="1497020.DO97_18350"/>
<dbReference type="Proteomes" id="UP000030170">
    <property type="component" value="Unassembled WGS sequence"/>
</dbReference>
<comment type="caution">
    <text evidence="2">The sequence shown here is derived from an EMBL/GenBank/DDBJ whole genome shotgun (WGS) entry which is preliminary data.</text>
</comment>
<dbReference type="PANTHER" id="PTHR33495">
    <property type="entry name" value="ANTI-SIGMA FACTOR ANTAGONIST TM_1081-RELATED-RELATED"/>
    <property type="match status" value="1"/>
</dbReference>
<dbReference type="SUPFAM" id="SSF52091">
    <property type="entry name" value="SpoIIaa-like"/>
    <property type="match status" value="1"/>
</dbReference>
<sequence>MLISTEIRVIQPTGFLSTANSAAFLEDFKRCFEADASIILVDLQEITFLDSSGLGTLIHMHTKLRLAGRRLCLCSLNEQALTLLEISDLDRVLEIFENQDAFFDEIVK</sequence>
<proteinExistence type="predicted"/>
<evidence type="ECO:0000313" key="3">
    <source>
        <dbReference type="Proteomes" id="UP000030170"/>
    </source>
</evidence>
<evidence type="ECO:0000313" key="2">
    <source>
        <dbReference type="EMBL" id="KGF73478.1"/>
    </source>
</evidence>
<dbReference type="PROSITE" id="PS50801">
    <property type="entry name" value="STAS"/>
    <property type="match status" value="1"/>
</dbReference>
<protein>
    <recommendedName>
        <fullName evidence="1">STAS domain-containing protein</fullName>
    </recommendedName>
</protein>
<keyword evidence="3" id="KW-1185">Reference proteome</keyword>
<gene>
    <name evidence="2" type="ORF">DO97_18350</name>
</gene>
<dbReference type="EMBL" id="JJML01000007">
    <property type="protein sequence ID" value="KGF73478.1"/>
    <property type="molecule type" value="Genomic_DNA"/>
</dbReference>
<dbReference type="InterPro" id="IPR002645">
    <property type="entry name" value="STAS_dom"/>
</dbReference>
<evidence type="ECO:0000259" key="1">
    <source>
        <dbReference type="PROSITE" id="PS50801"/>
    </source>
</evidence>
<feature type="domain" description="STAS" evidence="1">
    <location>
        <begin position="1"/>
        <end position="108"/>
    </location>
</feature>
<dbReference type="AlphaFoldDB" id="A0A098TRP6"/>